<keyword evidence="7" id="KW-0067">ATP-binding</keyword>
<dbReference type="CDD" id="cd03244">
    <property type="entry name" value="ABCC_MRP_domain2"/>
    <property type="match status" value="1"/>
</dbReference>
<evidence type="ECO:0000256" key="1">
    <source>
        <dbReference type="ARBA" id="ARBA00004128"/>
    </source>
</evidence>
<comment type="similarity">
    <text evidence="2">Belongs to the ABC transporter superfamily. ABCC family. Conjugate transporter (TC 3.A.1.208) subfamily.</text>
</comment>
<feature type="transmembrane region" description="Helical" evidence="10">
    <location>
        <begin position="31"/>
        <end position="51"/>
    </location>
</feature>
<evidence type="ECO:0000259" key="11">
    <source>
        <dbReference type="PROSITE" id="PS50893"/>
    </source>
</evidence>
<keyword evidence="6" id="KW-0547">Nucleotide-binding</keyword>
<keyword evidence="13" id="KW-1185">Reference proteome</keyword>
<dbReference type="FunFam" id="3.40.50.300:FF:000074">
    <property type="entry name" value="Multidrug resistance-associated protein 5 isoform 1"/>
    <property type="match status" value="1"/>
</dbReference>
<dbReference type="InterPro" id="IPR003593">
    <property type="entry name" value="AAA+_ATPase"/>
</dbReference>
<dbReference type="InterPro" id="IPR027417">
    <property type="entry name" value="P-loop_NTPase"/>
</dbReference>
<proteinExistence type="inferred from homology"/>
<evidence type="ECO:0000256" key="5">
    <source>
        <dbReference type="ARBA" id="ARBA00022737"/>
    </source>
</evidence>
<dbReference type="EMBL" id="JAXCGZ010015096">
    <property type="protein sequence ID" value="KAK7071353.1"/>
    <property type="molecule type" value="Genomic_DNA"/>
</dbReference>
<feature type="domain" description="ABC transporter" evidence="11">
    <location>
        <begin position="96"/>
        <end position="330"/>
    </location>
</feature>
<dbReference type="InterPro" id="IPR003439">
    <property type="entry name" value="ABC_transporter-like_ATP-bd"/>
</dbReference>
<dbReference type="PROSITE" id="PS50893">
    <property type="entry name" value="ABC_TRANSPORTER_2"/>
    <property type="match status" value="1"/>
</dbReference>
<dbReference type="Gene3D" id="1.20.1560.10">
    <property type="entry name" value="ABC transporter type 1, transmembrane domain"/>
    <property type="match status" value="1"/>
</dbReference>
<keyword evidence="8 10" id="KW-1133">Transmembrane helix</keyword>
<evidence type="ECO:0000256" key="7">
    <source>
        <dbReference type="ARBA" id="ARBA00022840"/>
    </source>
</evidence>
<evidence type="ECO:0000256" key="2">
    <source>
        <dbReference type="ARBA" id="ARBA00009726"/>
    </source>
</evidence>
<dbReference type="InterPro" id="IPR036640">
    <property type="entry name" value="ABC1_TM_sf"/>
</dbReference>
<dbReference type="Proteomes" id="UP001381693">
    <property type="component" value="Unassembled WGS sequence"/>
</dbReference>
<dbReference type="PANTHER" id="PTHR24223">
    <property type="entry name" value="ATP-BINDING CASSETTE SUB-FAMILY C"/>
    <property type="match status" value="1"/>
</dbReference>
<evidence type="ECO:0000256" key="9">
    <source>
        <dbReference type="ARBA" id="ARBA00023136"/>
    </source>
</evidence>
<keyword evidence="3" id="KW-0813">Transport</keyword>
<keyword evidence="9 10" id="KW-0472">Membrane</keyword>
<dbReference type="Pfam" id="PF00005">
    <property type="entry name" value="ABC_tran"/>
    <property type="match status" value="1"/>
</dbReference>
<dbReference type="InterPro" id="IPR017871">
    <property type="entry name" value="ABC_transporter-like_CS"/>
</dbReference>
<feature type="non-terminal residue" evidence="12">
    <location>
        <position position="1"/>
    </location>
</feature>
<evidence type="ECO:0000313" key="13">
    <source>
        <dbReference type="Proteomes" id="UP001381693"/>
    </source>
</evidence>
<keyword evidence="4 10" id="KW-0812">Transmembrane</keyword>
<evidence type="ECO:0000313" key="12">
    <source>
        <dbReference type="EMBL" id="KAK7071353.1"/>
    </source>
</evidence>
<organism evidence="12 13">
    <name type="scientific">Halocaridina rubra</name>
    <name type="common">Hawaiian red shrimp</name>
    <dbReference type="NCBI Taxonomy" id="373956"/>
    <lineage>
        <taxon>Eukaryota</taxon>
        <taxon>Metazoa</taxon>
        <taxon>Ecdysozoa</taxon>
        <taxon>Arthropoda</taxon>
        <taxon>Crustacea</taxon>
        <taxon>Multicrustacea</taxon>
        <taxon>Malacostraca</taxon>
        <taxon>Eumalacostraca</taxon>
        <taxon>Eucarida</taxon>
        <taxon>Decapoda</taxon>
        <taxon>Pleocyemata</taxon>
        <taxon>Caridea</taxon>
        <taxon>Atyoidea</taxon>
        <taxon>Atyidae</taxon>
        <taxon>Halocaridina</taxon>
    </lineage>
</organism>
<dbReference type="PANTHER" id="PTHR24223:SF443">
    <property type="entry name" value="MULTIDRUG-RESISTANCE LIKE PROTEIN 1, ISOFORM I"/>
    <property type="match status" value="1"/>
</dbReference>
<dbReference type="PROSITE" id="PS00211">
    <property type="entry name" value="ABC_TRANSPORTER_1"/>
    <property type="match status" value="1"/>
</dbReference>
<evidence type="ECO:0000256" key="6">
    <source>
        <dbReference type="ARBA" id="ARBA00022741"/>
    </source>
</evidence>
<dbReference type="InterPro" id="IPR050173">
    <property type="entry name" value="ABC_transporter_C-like"/>
</dbReference>
<dbReference type="GO" id="GO:0005524">
    <property type="term" value="F:ATP binding"/>
    <property type="evidence" value="ECO:0007669"/>
    <property type="project" value="UniProtKB-KW"/>
</dbReference>
<dbReference type="GO" id="GO:0005774">
    <property type="term" value="C:vacuolar membrane"/>
    <property type="evidence" value="ECO:0007669"/>
    <property type="project" value="UniProtKB-SubCell"/>
</dbReference>
<comment type="subcellular location">
    <subcellularLocation>
        <location evidence="1">Vacuole membrane</location>
        <topology evidence="1">Multi-pass membrane protein</topology>
    </subcellularLocation>
</comment>
<dbReference type="Gene3D" id="3.40.50.300">
    <property type="entry name" value="P-loop containing nucleotide triphosphate hydrolases"/>
    <property type="match status" value="1"/>
</dbReference>
<evidence type="ECO:0000256" key="4">
    <source>
        <dbReference type="ARBA" id="ARBA00022692"/>
    </source>
</evidence>
<evidence type="ECO:0000256" key="3">
    <source>
        <dbReference type="ARBA" id="ARBA00022448"/>
    </source>
</evidence>
<evidence type="ECO:0000256" key="10">
    <source>
        <dbReference type="SAM" id="Phobius"/>
    </source>
</evidence>
<dbReference type="SUPFAM" id="SSF90123">
    <property type="entry name" value="ABC transporter transmembrane region"/>
    <property type="match status" value="1"/>
</dbReference>
<accession>A0AAN8WZ16</accession>
<gene>
    <name evidence="12" type="primary">ABCC1_1</name>
    <name evidence="12" type="ORF">SK128_002747</name>
</gene>
<dbReference type="SMART" id="SM00382">
    <property type="entry name" value="AAA"/>
    <property type="match status" value="1"/>
</dbReference>
<dbReference type="GO" id="GO:0016887">
    <property type="term" value="F:ATP hydrolysis activity"/>
    <property type="evidence" value="ECO:0007669"/>
    <property type="project" value="InterPro"/>
</dbReference>
<dbReference type="GO" id="GO:0042626">
    <property type="term" value="F:ATPase-coupled transmembrane transporter activity"/>
    <property type="evidence" value="ECO:0007669"/>
    <property type="project" value="TreeGrafter"/>
</dbReference>
<dbReference type="SUPFAM" id="SSF52540">
    <property type="entry name" value="P-loop containing nucleoside triphosphate hydrolases"/>
    <property type="match status" value="1"/>
</dbReference>
<protein>
    <submittedName>
        <fullName evidence="12">Multidrug resistance-associated protein 1</fullName>
    </submittedName>
</protein>
<sequence length="336" mass="36878">WAAVHLETLGNLITFAAALLAVLSRDSISPGIVGLSVTYALSVTLVLNWLVRIASDLEANIVSVERINDYLQKEKEADWHVKGRGPLPSWPENGDVIFDNYEMRYRPGLELVLKGITCHFRPGEKVGIVGRTGAGKSSLTLALFRLVEAAGGDIEIDGVRIANMGLHDLRSQISIIPQDPVLFSGTLRFNLDPFEAHKDADVWRALELAHLSDYVKSQTLGIHHAVDEDGSNFSVGQRQLVCLARALLRQSRILVLDEATAAIDLETDDLIQATIREQFKDCTVLTIAHRLNTIMDCDRVLVLDQGRIAELDTPASLLSNSSAIFHSMAKDAGLLQ</sequence>
<comment type="caution">
    <text evidence="12">The sequence shown here is derived from an EMBL/GenBank/DDBJ whole genome shotgun (WGS) entry which is preliminary data.</text>
</comment>
<reference evidence="12 13" key="1">
    <citation type="submission" date="2023-11" db="EMBL/GenBank/DDBJ databases">
        <title>Halocaridina rubra genome assembly.</title>
        <authorList>
            <person name="Smith C."/>
        </authorList>
    </citation>
    <scope>NUCLEOTIDE SEQUENCE [LARGE SCALE GENOMIC DNA]</scope>
    <source>
        <strain evidence="12">EP-1</strain>
        <tissue evidence="12">Whole</tissue>
    </source>
</reference>
<name>A0AAN8WZ16_HALRR</name>
<dbReference type="AlphaFoldDB" id="A0AAN8WZ16"/>
<keyword evidence="5" id="KW-0677">Repeat</keyword>
<feature type="transmembrane region" description="Helical" evidence="10">
    <location>
        <begin position="6"/>
        <end position="24"/>
    </location>
</feature>
<evidence type="ECO:0000256" key="8">
    <source>
        <dbReference type="ARBA" id="ARBA00022989"/>
    </source>
</evidence>